<name>A0A418X2H7_9BURK</name>
<accession>A0A418X2H7</accession>
<dbReference type="EMBL" id="QYUN01000002">
    <property type="protein sequence ID" value="RJG06635.1"/>
    <property type="molecule type" value="Genomic_DNA"/>
</dbReference>
<keyword evidence="3" id="KW-1185">Reference proteome</keyword>
<feature type="region of interest" description="Disordered" evidence="1">
    <location>
        <begin position="1"/>
        <end position="22"/>
    </location>
</feature>
<comment type="caution">
    <text evidence="2">The sequence shown here is derived from an EMBL/GenBank/DDBJ whole genome shotgun (WGS) entry which is preliminary data.</text>
</comment>
<evidence type="ECO:0000313" key="2">
    <source>
        <dbReference type="EMBL" id="RJG06635.1"/>
    </source>
</evidence>
<dbReference type="AlphaFoldDB" id="A0A418X2H7"/>
<dbReference type="Proteomes" id="UP000285190">
    <property type="component" value="Unassembled WGS sequence"/>
</dbReference>
<protein>
    <submittedName>
        <fullName evidence="2">Uncharacterized protein</fullName>
    </submittedName>
</protein>
<evidence type="ECO:0000313" key="3">
    <source>
        <dbReference type="Proteomes" id="UP000285190"/>
    </source>
</evidence>
<organism evidence="2 3">
    <name type="scientific">Noviherbaspirillum cavernae</name>
    <dbReference type="NCBI Taxonomy" id="2320862"/>
    <lineage>
        <taxon>Bacteria</taxon>
        <taxon>Pseudomonadati</taxon>
        <taxon>Pseudomonadota</taxon>
        <taxon>Betaproteobacteria</taxon>
        <taxon>Burkholderiales</taxon>
        <taxon>Oxalobacteraceae</taxon>
        <taxon>Noviherbaspirillum</taxon>
    </lineage>
</organism>
<sequence>MRFPQGERHLQGASSSSSNALMKTPPISAAARMLSTHNIAVIMAIPLQVQSRFHYISKQMKQC</sequence>
<feature type="compositionally biased region" description="Basic and acidic residues" evidence="1">
    <location>
        <begin position="1"/>
        <end position="10"/>
    </location>
</feature>
<gene>
    <name evidence="2" type="ORF">D3870_11985</name>
</gene>
<proteinExistence type="predicted"/>
<feature type="compositionally biased region" description="Polar residues" evidence="1">
    <location>
        <begin position="12"/>
        <end position="21"/>
    </location>
</feature>
<reference evidence="2 3" key="1">
    <citation type="submission" date="2018-09" db="EMBL/GenBank/DDBJ databases">
        <authorList>
            <person name="Zhu H."/>
        </authorList>
    </citation>
    <scope>NUCLEOTIDE SEQUENCE [LARGE SCALE GENOMIC DNA]</scope>
    <source>
        <strain evidence="2 3">K2R10-39</strain>
    </source>
</reference>
<evidence type="ECO:0000256" key="1">
    <source>
        <dbReference type="SAM" id="MobiDB-lite"/>
    </source>
</evidence>